<keyword evidence="1" id="KW-0732">Signal</keyword>
<sequence length="188" mass="21047">MRSTATRLMRAIALAGVALASTTGLAAEPAHASTPEYGRVCMFNRTKAVGTLGHVGWAIKVRGQKDHYFFGATEDPGQTWYAGGTWAQVYSTFKRHPFHGHVLTYNRYRCVTTRDGDVTAALRAYVRTKPGYNLFTNNCLTKSLSIIKAYSRVLANDRRLVPGDYTAPNYYFAAVLNTDHWERIHPVR</sequence>
<reference evidence="3" key="1">
    <citation type="submission" date="2016-09" db="EMBL/GenBank/DDBJ databases">
        <title>Streptomyces puniciscabiei strain:TW1S1 Genome sequencing and assembly.</title>
        <authorList>
            <person name="Kim M.-K."/>
            <person name="Kim S.B."/>
        </authorList>
    </citation>
    <scope>NUCLEOTIDE SEQUENCE [LARGE SCALE GENOMIC DNA]</scope>
    <source>
        <strain evidence="3">TW1S1</strain>
    </source>
</reference>
<feature type="signal peptide" evidence="1">
    <location>
        <begin position="1"/>
        <end position="26"/>
    </location>
</feature>
<proteinExistence type="predicted"/>
<evidence type="ECO:0000313" key="2">
    <source>
        <dbReference type="EMBL" id="AOR33406.1"/>
    </source>
</evidence>
<dbReference type="Proteomes" id="UP000094960">
    <property type="component" value="Chromosome"/>
</dbReference>
<dbReference type="EMBL" id="CP017248">
    <property type="protein sequence ID" value="AOR33406.1"/>
    <property type="molecule type" value="Genomic_DNA"/>
</dbReference>
<accession>A0A1D7YD24</accession>
<keyword evidence="3" id="KW-1185">Reference proteome</keyword>
<evidence type="ECO:0000256" key="1">
    <source>
        <dbReference type="SAM" id="SignalP"/>
    </source>
</evidence>
<dbReference type="KEGG" id="spun:BFF78_22135"/>
<organism evidence="2 3">
    <name type="scientific">Streptomyces fodineus</name>
    <dbReference type="NCBI Taxonomy" id="1904616"/>
    <lineage>
        <taxon>Bacteria</taxon>
        <taxon>Bacillati</taxon>
        <taxon>Actinomycetota</taxon>
        <taxon>Actinomycetes</taxon>
        <taxon>Kitasatosporales</taxon>
        <taxon>Streptomycetaceae</taxon>
        <taxon>Streptomyces</taxon>
    </lineage>
</organism>
<evidence type="ECO:0000313" key="3">
    <source>
        <dbReference type="Proteomes" id="UP000094960"/>
    </source>
</evidence>
<dbReference type="AlphaFoldDB" id="A0A1D7YD24"/>
<protein>
    <recommendedName>
        <fullName evidence="4">DUF4105 domain-containing protein</fullName>
    </recommendedName>
</protein>
<dbReference type="RefSeq" id="WP_069779979.1">
    <property type="nucleotide sequence ID" value="NZ_CP017248.1"/>
</dbReference>
<gene>
    <name evidence="2" type="ORF">BFF78_22135</name>
</gene>
<name>A0A1D7YD24_9ACTN</name>
<feature type="chain" id="PRO_5038901365" description="DUF4105 domain-containing protein" evidence="1">
    <location>
        <begin position="27"/>
        <end position="188"/>
    </location>
</feature>
<evidence type="ECO:0008006" key="4">
    <source>
        <dbReference type="Google" id="ProtNLM"/>
    </source>
</evidence>